<protein>
    <submittedName>
        <fullName evidence="1">Uncharacterized protein</fullName>
    </submittedName>
</protein>
<reference evidence="1 2" key="1">
    <citation type="journal article" date="2011" name="J. Bacteriol.">
        <title>Genome sequence of Haloplasma contractile, an unusual contractile bacterium from a deep-sea anoxic brine lake.</title>
        <authorList>
            <person name="Antunes A."/>
            <person name="Alam I."/>
            <person name="El Dorry H."/>
            <person name="Siam R."/>
            <person name="Robertson A."/>
            <person name="Bajic V.B."/>
            <person name="Stingl U."/>
        </authorList>
    </citation>
    <scope>NUCLEOTIDE SEQUENCE [LARGE SCALE GENOMIC DNA]</scope>
    <source>
        <strain evidence="1 2">SSD-17B</strain>
    </source>
</reference>
<dbReference type="Proteomes" id="UP000005707">
    <property type="component" value="Unassembled WGS sequence"/>
</dbReference>
<gene>
    <name evidence="1" type="ORF">HLPCO_002267</name>
</gene>
<evidence type="ECO:0000313" key="2">
    <source>
        <dbReference type="Proteomes" id="UP000005707"/>
    </source>
</evidence>
<reference evidence="1 2" key="2">
    <citation type="journal article" date="2013" name="PLoS ONE">
        <title>INDIGO - INtegrated Data Warehouse of MIcrobial GenOmes with Examples from the Red Sea Extremophiles.</title>
        <authorList>
            <person name="Alam I."/>
            <person name="Antunes A."/>
            <person name="Kamau A.A."/>
            <person name="Ba Alawi W."/>
            <person name="Kalkatawi M."/>
            <person name="Stingl U."/>
            <person name="Bajic V.B."/>
        </authorList>
    </citation>
    <scope>NUCLEOTIDE SEQUENCE [LARGE SCALE GENOMIC DNA]</scope>
    <source>
        <strain evidence="1 2">SSD-17B</strain>
    </source>
</reference>
<accession>F7PUE4</accession>
<dbReference type="EMBL" id="AFNU02000008">
    <property type="protein sequence ID" value="ERJ11784.1"/>
    <property type="molecule type" value="Genomic_DNA"/>
</dbReference>
<proteinExistence type="predicted"/>
<dbReference type="AlphaFoldDB" id="F7PUE4"/>
<dbReference type="STRING" id="1033810.HLPCO_002267"/>
<organism evidence="1 2">
    <name type="scientific">Haloplasma contractile SSD-17B</name>
    <dbReference type="NCBI Taxonomy" id="1033810"/>
    <lineage>
        <taxon>Bacteria</taxon>
        <taxon>Bacillati</taxon>
        <taxon>Mycoplasmatota</taxon>
        <taxon>Mollicutes</taxon>
        <taxon>Haloplasmatales</taxon>
        <taxon>Haloplasmataceae</taxon>
        <taxon>Haloplasma</taxon>
    </lineage>
</organism>
<sequence length="482" mass="57178">MKEYLKQFIEYTLDPNAFKKSKEENRFKLNFYKFINQFENNPDYQKPTVEKLKTLNQIFKIIHNTPPSHLIQIILDDRLLSKNEFEIKLSGSDNRVNNKRHTKVRYKENFSFEPEDYVSCWFSNGCWLYGLCEIKFSNEILSEEHIYSTKSHHLFTDREVKDYIMTLDDLKQYLLGLMSQKSTNDALYFGKYNIFNLPNIYLNGRISLEHIEQITCATKAVYDSVMNQLEKQGLSDREVLRKISYQNLATKLDLDELHVIAIQTPYIPSHREGEHYLNACIHNDGDIYLYTLLGELIEIGSYSECKCLIKESIEQGEYQWADFTIPYGSKISYDDDFNYLINNELMNEFPYFNSEKLCKRKQRNSQKAITLFNEFLRTSNLGNHEMIEALNTSLQNGNFRTEVNNTIKDDKIEKLSDLDKEIIIGIKIEGSKYVQDYVDEYYFHAHEATRYIDINYFFRRLLNLETYGLLSLDSEFEERYDE</sequence>
<dbReference type="InParanoid" id="F7PUE4"/>
<dbReference type="RefSeq" id="WP_008825348.1">
    <property type="nucleotide sequence ID" value="NZ_AFNU02000008.1"/>
</dbReference>
<name>F7PUE4_9MOLU</name>
<evidence type="ECO:0000313" key="1">
    <source>
        <dbReference type="EMBL" id="ERJ11784.1"/>
    </source>
</evidence>
<comment type="caution">
    <text evidence="1">The sequence shown here is derived from an EMBL/GenBank/DDBJ whole genome shotgun (WGS) entry which is preliminary data.</text>
</comment>
<keyword evidence="2" id="KW-1185">Reference proteome</keyword>